<gene>
    <name evidence="1" type="ORF">J21TS7_18860</name>
</gene>
<comment type="caution">
    <text evidence="1">The sequence shown here is derived from an EMBL/GenBank/DDBJ whole genome shotgun (WGS) entry which is preliminary data.</text>
</comment>
<protein>
    <submittedName>
        <fullName evidence="1">Uncharacterized protein</fullName>
    </submittedName>
</protein>
<organism evidence="1 2">
    <name type="scientific">Paenibacillus cineris</name>
    <dbReference type="NCBI Taxonomy" id="237530"/>
    <lineage>
        <taxon>Bacteria</taxon>
        <taxon>Bacillati</taxon>
        <taxon>Bacillota</taxon>
        <taxon>Bacilli</taxon>
        <taxon>Bacillales</taxon>
        <taxon>Paenibacillaceae</taxon>
        <taxon>Paenibacillus</taxon>
    </lineage>
</organism>
<dbReference type="EMBL" id="BORU01000001">
    <property type="protein sequence ID" value="GIO53568.1"/>
    <property type="molecule type" value="Genomic_DNA"/>
</dbReference>
<evidence type="ECO:0000313" key="1">
    <source>
        <dbReference type="EMBL" id="GIO53568.1"/>
    </source>
</evidence>
<keyword evidence="2" id="KW-1185">Reference proteome</keyword>
<sequence>MPWTAALFFGSAAWLGVCQSPIDAAAVPPYNEARILPGKGTEEHV</sequence>
<reference evidence="1 2" key="1">
    <citation type="submission" date="2021-03" db="EMBL/GenBank/DDBJ databases">
        <title>Antimicrobial resistance genes in bacteria isolated from Japanese honey, and their potential for conferring macrolide and lincosamide resistance in the American foulbrood pathogen Paenibacillus larvae.</title>
        <authorList>
            <person name="Okamoto M."/>
            <person name="Kumagai M."/>
            <person name="Kanamori H."/>
            <person name="Takamatsu D."/>
        </authorList>
    </citation>
    <scope>NUCLEOTIDE SEQUENCE [LARGE SCALE GENOMIC DNA]</scope>
    <source>
        <strain evidence="1 2">J21TS7</strain>
    </source>
</reference>
<name>A0ABQ4LAW2_9BACL</name>
<proteinExistence type="predicted"/>
<accession>A0ABQ4LAW2</accession>
<evidence type="ECO:0000313" key="2">
    <source>
        <dbReference type="Proteomes" id="UP000676601"/>
    </source>
</evidence>
<dbReference type="Proteomes" id="UP000676601">
    <property type="component" value="Unassembled WGS sequence"/>
</dbReference>